<reference evidence="2" key="1">
    <citation type="journal article" date="2023" name="Mol. Phylogenet. Evol.">
        <title>Genome-scale phylogeny and comparative genomics of the fungal order Sordariales.</title>
        <authorList>
            <person name="Hensen N."/>
            <person name="Bonometti L."/>
            <person name="Westerberg I."/>
            <person name="Brannstrom I.O."/>
            <person name="Guillou S."/>
            <person name="Cros-Aarteil S."/>
            <person name="Calhoun S."/>
            <person name="Haridas S."/>
            <person name="Kuo A."/>
            <person name="Mondo S."/>
            <person name="Pangilinan J."/>
            <person name="Riley R."/>
            <person name="LaButti K."/>
            <person name="Andreopoulos B."/>
            <person name="Lipzen A."/>
            <person name="Chen C."/>
            <person name="Yan M."/>
            <person name="Daum C."/>
            <person name="Ng V."/>
            <person name="Clum A."/>
            <person name="Steindorff A."/>
            <person name="Ohm R.A."/>
            <person name="Martin F."/>
            <person name="Silar P."/>
            <person name="Natvig D.O."/>
            <person name="Lalanne C."/>
            <person name="Gautier V."/>
            <person name="Ament-Velasquez S.L."/>
            <person name="Kruys A."/>
            <person name="Hutchinson M.I."/>
            <person name="Powell A.J."/>
            <person name="Barry K."/>
            <person name="Miller A.N."/>
            <person name="Grigoriev I.V."/>
            <person name="Debuchy R."/>
            <person name="Gladieux P."/>
            <person name="Hiltunen Thoren M."/>
            <person name="Johannesson H."/>
        </authorList>
    </citation>
    <scope>NUCLEOTIDE SEQUENCE</scope>
    <source>
        <strain evidence="2">CBS 232.78</strain>
    </source>
</reference>
<dbReference type="EMBL" id="JAULSW010000001">
    <property type="protein sequence ID" value="KAK3393565.1"/>
    <property type="molecule type" value="Genomic_DNA"/>
</dbReference>
<name>A0AAE0U7M3_9PEZI</name>
<evidence type="ECO:0000313" key="3">
    <source>
        <dbReference type="Proteomes" id="UP001285441"/>
    </source>
</evidence>
<sequence>MPAQIPRRAICGIRSALRSSSSRLTTSTSIWRQSPALLSSFSTSTPAARVVIPPESPKYIMIPEPPQSSEVKLPPVRGHLPVPREIFRKREGNVKVKPEWVEKAAPFSAAEKAGLPPKTEHEARQRQMAASRRASLKSGLQGLWVRKRQSDQHLAARSAAKYQANVAAAMAPDASYDVLTRSSVRASTASTMAVERDPRRFQRAKSAAEKNRRISAWKSESRRDAIIKLYTAASNFIVDEKELEARIDKLFTKDAFSRTKTDGGVSIWDEFVPIKLSSMTTGKADDINLSLTLGSRHELSSMTTRRQSDVAEELTEGKLK</sequence>
<keyword evidence="3" id="KW-1185">Reference proteome</keyword>
<dbReference type="AlphaFoldDB" id="A0AAE0U7M3"/>
<dbReference type="Proteomes" id="UP001285441">
    <property type="component" value="Unassembled WGS sequence"/>
</dbReference>
<organism evidence="2 3">
    <name type="scientific">Podospora didyma</name>
    <dbReference type="NCBI Taxonomy" id="330526"/>
    <lineage>
        <taxon>Eukaryota</taxon>
        <taxon>Fungi</taxon>
        <taxon>Dikarya</taxon>
        <taxon>Ascomycota</taxon>
        <taxon>Pezizomycotina</taxon>
        <taxon>Sordariomycetes</taxon>
        <taxon>Sordariomycetidae</taxon>
        <taxon>Sordariales</taxon>
        <taxon>Podosporaceae</taxon>
        <taxon>Podospora</taxon>
    </lineage>
</organism>
<evidence type="ECO:0000256" key="1">
    <source>
        <dbReference type="SAM" id="MobiDB-lite"/>
    </source>
</evidence>
<evidence type="ECO:0000313" key="2">
    <source>
        <dbReference type="EMBL" id="KAK3393565.1"/>
    </source>
</evidence>
<reference evidence="2" key="2">
    <citation type="submission" date="2023-06" db="EMBL/GenBank/DDBJ databases">
        <authorList>
            <consortium name="Lawrence Berkeley National Laboratory"/>
            <person name="Haridas S."/>
            <person name="Hensen N."/>
            <person name="Bonometti L."/>
            <person name="Westerberg I."/>
            <person name="Brannstrom I.O."/>
            <person name="Guillou S."/>
            <person name="Cros-Aarteil S."/>
            <person name="Calhoun S."/>
            <person name="Kuo A."/>
            <person name="Mondo S."/>
            <person name="Pangilinan J."/>
            <person name="Riley R."/>
            <person name="LaButti K."/>
            <person name="Andreopoulos B."/>
            <person name="Lipzen A."/>
            <person name="Chen C."/>
            <person name="Yanf M."/>
            <person name="Daum C."/>
            <person name="Ng V."/>
            <person name="Clum A."/>
            <person name="Steindorff A."/>
            <person name="Ohm R."/>
            <person name="Martin F."/>
            <person name="Silar P."/>
            <person name="Natvig D."/>
            <person name="Lalanne C."/>
            <person name="Gautier V."/>
            <person name="Ament-velasquez S.L."/>
            <person name="Kruys A."/>
            <person name="Hutchinson M.I."/>
            <person name="Powell A.J."/>
            <person name="Barry K."/>
            <person name="Miller A.N."/>
            <person name="Grigoriev I.V."/>
            <person name="Debuchy R."/>
            <person name="Gladieux P."/>
            <person name="Thoren M.H."/>
            <person name="Johannesson H."/>
        </authorList>
    </citation>
    <scope>NUCLEOTIDE SEQUENCE</scope>
    <source>
        <strain evidence="2">CBS 232.78</strain>
    </source>
</reference>
<comment type="caution">
    <text evidence="2">The sequence shown here is derived from an EMBL/GenBank/DDBJ whole genome shotgun (WGS) entry which is preliminary data.</text>
</comment>
<feature type="region of interest" description="Disordered" evidence="1">
    <location>
        <begin position="300"/>
        <end position="320"/>
    </location>
</feature>
<dbReference type="CDD" id="cd23703">
    <property type="entry name" value="mS26_PET12"/>
    <property type="match status" value="1"/>
</dbReference>
<proteinExistence type="predicted"/>
<gene>
    <name evidence="2" type="ORF">B0H63DRAFT_505434</name>
</gene>
<feature type="region of interest" description="Disordered" evidence="1">
    <location>
        <begin position="111"/>
        <end position="132"/>
    </location>
</feature>
<dbReference type="InterPro" id="IPR058940">
    <property type="entry name" value="mS26_fungi"/>
</dbReference>
<dbReference type="Pfam" id="PF26163">
    <property type="entry name" value="mS26"/>
    <property type="match status" value="1"/>
</dbReference>
<accession>A0AAE0U7M3</accession>
<protein>
    <submittedName>
        <fullName evidence="2">Uncharacterized protein</fullName>
    </submittedName>
</protein>